<keyword evidence="2" id="KW-1185">Reference proteome</keyword>
<comment type="caution">
    <text evidence="1">The sequence shown here is derived from an EMBL/GenBank/DDBJ whole genome shotgun (WGS) entry which is preliminary data.</text>
</comment>
<proteinExistence type="predicted"/>
<reference evidence="1 2" key="1">
    <citation type="submission" date="2020-08" db="EMBL/GenBank/DDBJ databases">
        <title>Genomic Encyclopedia of Type Strains, Phase IV (KMG-IV): sequencing the most valuable type-strain genomes for metagenomic binning, comparative biology and taxonomic classification.</title>
        <authorList>
            <person name="Goeker M."/>
        </authorList>
    </citation>
    <scope>NUCLEOTIDE SEQUENCE [LARGE SCALE GENOMIC DNA]</scope>
    <source>
        <strain evidence="1 2">DSM 19169</strain>
    </source>
</reference>
<evidence type="ECO:0008006" key="3">
    <source>
        <dbReference type="Google" id="ProtNLM"/>
    </source>
</evidence>
<protein>
    <recommendedName>
        <fullName evidence="3">Transposase</fullName>
    </recommendedName>
</protein>
<dbReference type="AlphaFoldDB" id="A0A7W8N6T3"/>
<dbReference type="Proteomes" id="UP000583699">
    <property type="component" value="Unassembled WGS sequence"/>
</dbReference>
<sequence length="53" mass="6142">MYEYGTIRSVNPLCKKRSIMVLCGKLLKVLFTICTKQQAFDGVRMMQDVFTHV</sequence>
<evidence type="ECO:0000313" key="1">
    <source>
        <dbReference type="EMBL" id="MBB5355396.1"/>
    </source>
</evidence>
<dbReference type="EMBL" id="JACHEQ010000006">
    <property type="protein sequence ID" value="MBB5355396.1"/>
    <property type="molecule type" value="Genomic_DNA"/>
</dbReference>
<name>A0A7W8N6T3_9BACL</name>
<evidence type="ECO:0000313" key="2">
    <source>
        <dbReference type="Proteomes" id="UP000583699"/>
    </source>
</evidence>
<gene>
    <name evidence="1" type="ORF">HNR43_001368</name>
</gene>
<accession>A0A7W8N6T3</accession>
<organism evidence="1 2">
    <name type="scientific">Anoxybacillus mongoliensis</name>
    <dbReference type="NCBI Taxonomy" id="452565"/>
    <lineage>
        <taxon>Bacteria</taxon>
        <taxon>Bacillati</taxon>
        <taxon>Bacillota</taxon>
        <taxon>Bacilli</taxon>
        <taxon>Bacillales</taxon>
        <taxon>Anoxybacillaceae</taxon>
        <taxon>Anoxybacillus</taxon>
    </lineage>
</organism>